<reference evidence="2 3" key="2">
    <citation type="submission" date="2018-10" db="EMBL/GenBank/DDBJ databases">
        <authorList>
            <consortium name="Pathogen Informatics"/>
        </authorList>
    </citation>
    <scope>NUCLEOTIDE SEQUENCE [LARGE SCALE GENOMIC DNA]</scope>
</reference>
<dbReference type="Proteomes" id="UP000274131">
    <property type="component" value="Unassembled WGS sequence"/>
</dbReference>
<dbReference type="Pfam" id="PF22074">
    <property type="entry name" value="Cep192_D5"/>
    <property type="match status" value="1"/>
</dbReference>
<reference evidence="4" key="1">
    <citation type="submission" date="2017-02" db="UniProtKB">
        <authorList>
            <consortium name="WormBaseParasite"/>
        </authorList>
    </citation>
    <scope>IDENTIFICATION</scope>
</reference>
<evidence type="ECO:0000259" key="1">
    <source>
        <dbReference type="Pfam" id="PF22074"/>
    </source>
</evidence>
<name>A0A0N4VJG2_ENTVE</name>
<dbReference type="AlphaFoldDB" id="A0A0N4VJG2"/>
<sequence>MARDGSFVVNLQEQARAAFTVKNKGIRDAFVKVIVKDRQTGSQVSDVEIVPLDSVVVLRDQSQKFEVHLLTDLKNSHSFSQVTSASMLSSSSSASRYLVQLLWGQEAQRRRLKKQVKFRACVTSNLEERSGRKCLIGGLSFTNSKYLNEEKSKKTAAENKESGMFDVGAFELGLRFINIALVDNRFLMSSGRLSSIPPSESVLLEPDETLTSAFLNDTVVQDVTMMERRN</sequence>
<evidence type="ECO:0000313" key="2">
    <source>
        <dbReference type="EMBL" id="VDD95557.1"/>
    </source>
</evidence>
<feature type="domain" description="Cep192-like" evidence="1">
    <location>
        <begin position="12"/>
        <end position="153"/>
    </location>
</feature>
<dbReference type="InterPro" id="IPR054091">
    <property type="entry name" value="Cep192-like_D5"/>
</dbReference>
<proteinExistence type="predicted"/>
<evidence type="ECO:0000313" key="3">
    <source>
        <dbReference type="Proteomes" id="UP000274131"/>
    </source>
</evidence>
<accession>A0A0N4VJG2</accession>
<dbReference type="STRING" id="51028.A0A0N4VJG2"/>
<protein>
    <submittedName>
        <fullName evidence="4">MSP domain-containing protein</fullName>
    </submittedName>
</protein>
<evidence type="ECO:0000313" key="4">
    <source>
        <dbReference type="WBParaSite" id="EVEC_0001098301-mRNA-1"/>
    </source>
</evidence>
<organism evidence="4">
    <name type="scientific">Enterobius vermicularis</name>
    <name type="common">Human pinworm</name>
    <dbReference type="NCBI Taxonomy" id="51028"/>
    <lineage>
        <taxon>Eukaryota</taxon>
        <taxon>Metazoa</taxon>
        <taxon>Ecdysozoa</taxon>
        <taxon>Nematoda</taxon>
        <taxon>Chromadorea</taxon>
        <taxon>Rhabditida</taxon>
        <taxon>Spirurina</taxon>
        <taxon>Oxyuridomorpha</taxon>
        <taxon>Oxyuroidea</taxon>
        <taxon>Oxyuridae</taxon>
        <taxon>Enterobius</taxon>
    </lineage>
</organism>
<dbReference type="WBParaSite" id="EVEC_0001098301-mRNA-1">
    <property type="protein sequence ID" value="EVEC_0001098301-mRNA-1"/>
    <property type="gene ID" value="EVEC_0001098301"/>
</dbReference>
<dbReference type="OrthoDB" id="5860704at2759"/>
<dbReference type="EMBL" id="UXUI01010721">
    <property type="protein sequence ID" value="VDD95557.1"/>
    <property type="molecule type" value="Genomic_DNA"/>
</dbReference>
<keyword evidence="3" id="KW-1185">Reference proteome</keyword>
<gene>
    <name evidence="2" type="ORF">EVEC_LOCUS10308</name>
</gene>